<accession>A0ABP8Z224</accession>
<evidence type="ECO:0000313" key="1">
    <source>
        <dbReference type="EMBL" id="GAA4744343.1"/>
    </source>
</evidence>
<gene>
    <name evidence="1" type="ORF">GCM10025783_15020</name>
</gene>
<dbReference type="Proteomes" id="UP001500121">
    <property type="component" value="Unassembled WGS sequence"/>
</dbReference>
<comment type="caution">
    <text evidence="1">The sequence shown here is derived from an EMBL/GenBank/DDBJ whole genome shotgun (WGS) entry which is preliminary data.</text>
</comment>
<proteinExistence type="predicted"/>
<keyword evidence="2" id="KW-1185">Reference proteome</keyword>
<protein>
    <submittedName>
        <fullName evidence="1">Uncharacterized protein</fullName>
    </submittedName>
</protein>
<reference evidence="2" key="1">
    <citation type="journal article" date="2019" name="Int. J. Syst. Evol. Microbiol.">
        <title>The Global Catalogue of Microorganisms (GCM) 10K type strain sequencing project: providing services to taxonomists for standard genome sequencing and annotation.</title>
        <authorList>
            <consortium name="The Broad Institute Genomics Platform"/>
            <consortium name="The Broad Institute Genome Sequencing Center for Infectious Disease"/>
            <person name="Wu L."/>
            <person name="Ma J."/>
        </authorList>
    </citation>
    <scope>NUCLEOTIDE SEQUENCE [LARGE SCALE GENOMIC DNA]</scope>
    <source>
        <strain evidence="2">JCM 19015</strain>
    </source>
</reference>
<name>A0ABP8Z224_9MICO</name>
<organism evidence="1 2">
    <name type="scientific">Amnibacterium soli</name>
    <dbReference type="NCBI Taxonomy" id="1282736"/>
    <lineage>
        <taxon>Bacteria</taxon>
        <taxon>Bacillati</taxon>
        <taxon>Actinomycetota</taxon>
        <taxon>Actinomycetes</taxon>
        <taxon>Micrococcales</taxon>
        <taxon>Microbacteriaceae</taxon>
        <taxon>Amnibacterium</taxon>
    </lineage>
</organism>
<sequence length="149" mass="16217">MVDHSGPRVVDRARIRASSAGHSGAVVWTATGTLSAAPQAMSNVRSSLALVGTSKRYADGNARRRFNREAESHALVPRTLSDVERGGDPVQQGEPVAVRAWVDYGNASAQVLGSAVAWTRRCVRVIWTDSHDRQQEAWLWAGAVERVDR</sequence>
<evidence type="ECO:0000313" key="2">
    <source>
        <dbReference type="Proteomes" id="UP001500121"/>
    </source>
</evidence>
<dbReference type="EMBL" id="BAABLP010000002">
    <property type="protein sequence ID" value="GAA4744343.1"/>
    <property type="molecule type" value="Genomic_DNA"/>
</dbReference>